<comment type="function">
    <text evidence="7">Part of the tripartite ATP-independent periplasmic (TRAP) transport system.</text>
</comment>
<dbReference type="NCBIfam" id="TIGR00786">
    <property type="entry name" value="dctM"/>
    <property type="match status" value="1"/>
</dbReference>
<dbReference type="EMBL" id="QXXQ01000009">
    <property type="protein sequence ID" value="RID91017.1"/>
    <property type="molecule type" value="Genomic_DNA"/>
</dbReference>
<dbReference type="PANTHER" id="PTHR33362">
    <property type="entry name" value="SIALIC ACID TRAP TRANSPORTER PERMEASE PROTEIN SIAT-RELATED"/>
    <property type="match status" value="1"/>
</dbReference>
<name>A0A398BN55_9RHOB</name>
<feature type="transmembrane region" description="Helical" evidence="7">
    <location>
        <begin position="172"/>
        <end position="195"/>
    </location>
</feature>
<keyword evidence="10" id="KW-1185">Reference proteome</keyword>
<dbReference type="RefSeq" id="WP_119135708.1">
    <property type="nucleotide sequence ID" value="NZ_QXXQ01000009.1"/>
</dbReference>
<feature type="transmembrane region" description="Helical" evidence="7">
    <location>
        <begin position="398"/>
        <end position="419"/>
    </location>
</feature>
<evidence type="ECO:0000256" key="2">
    <source>
        <dbReference type="ARBA" id="ARBA00022475"/>
    </source>
</evidence>
<dbReference type="InterPro" id="IPR004681">
    <property type="entry name" value="TRAP_DctM"/>
</dbReference>
<dbReference type="InterPro" id="IPR010656">
    <property type="entry name" value="DctM"/>
</dbReference>
<feature type="transmembrane region" description="Helical" evidence="7">
    <location>
        <begin position="342"/>
        <end position="358"/>
    </location>
</feature>
<feature type="transmembrane region" description="Helical" evidence="7">
    <location>
        <begin position="319"/>
        <end position="335"/>
    </location>
</feature>
<feature type="transmembrane region" description="Helical" evidence="7">
    <location>
        <begin position="57"/>
        <end position="78"/>
    </location>
</feature>
<dbReference type="PIRSF" id="PIRSF006066">
    <property type="entry name" value="HI0050"/>
    <property type="match status" value="1"/>
</dbReference>
<evidence type="ECO:0000256" key="7">
    <source>
        <dbReference type="RuleBase" id="RU369079"/>
    </source>
</evidence>
<keyword evidence="2" id="KW-1003">Cell membrane</keyword>
<evidence type="ECO:0000259" key="8">
    <source>
        <dbReference type="Pfam" id="PF06808"/>
    </source>
</evidence>
<evidence type="ECO:0000313" key="9">
    <source>
        <dbReference type="EMBL" id="RID91017.1"/>
    </source>
</evidence>
<organism evidence="9 10">
    <name type="scientific">Gemmobacter lutimaris</name>
    <dbReference type="NCBI Taxonomy" id="2306023"/>
    <lineage>
        <taxon>Bacteria</taxon>
        <taxon>Pseudomonadati</taxon>
        <taxon>Pseudomonadota</taxon>
        <taxon>Alphaproteobacteria</taxon>
        <taxon>Rhodobacterales</taxon>
        <taxon>Paracoccaceae</taxon>
        <taxon>Gemmobacter</taxon>
    </lineage>
</organism>
<comment type="subcellular location">
    <subcellularLocation>
        <location evidence="1 7">Cell inner membrane</location>
        <topology evidence="1 7">Multi-pass membrane protein</topology>
    </subcellularLocation>
</comment>
<keyword evidence="5 7" id="KW-1133">Transmembrane helix</keyword>
<feature type="domain" description="TRAP C4-dicarboxylate transport system permease DctM subunit" evidence="8">
    <location>
        <begin position="9"/>
        <end position="422"/>
    </location>
</feature>
<dbReference type="PANTHER" id="PTHR33362:SF2">
    <property type="entry name" value="TRAP TRANSPORTER LARGE PERMEASE PROTEIN"/>
    <property type="match status" value="1"/>
</dbReference>
<dbReference type="Pfam" id="PF06808">
    <property type="entry name" value="DctM"/>
    <property type="match status" value="1"/>
</dbReference>
<keyword evidence="3 7" id="KW-0997">Cell inner membrane</keyword>
<feature type="transmembrane region" description="Helical" evidence="7">
    <location>
        <begin position="6"/>
        <end position="36"/>
    </location>
</feature>
<keyword evidence="4 7" id="KW-0812">Transmembrane</keyword>
<feature type="transmembrane region" description="Helical" evidence="7">
    <location>
        <begin position="207"/>
        <end position="233"/>
    </location>
</feature>
<protein>
    <recommendedName>
        <fullName evidence="7">TRAP transporter large permease protein</fullName>
    </recommendedName>
</protein>
<dbReference type="GO" id="GO:0022857">
    <property type="term" value="F:transmembrane transporter activity"/>
    <property type="evidence" value="ECO:0007669"/>
    <property type="project" value="UniProtKB-UniRule"/>
</dbReference>
<dbReference type="Proteomes" id="UP000266649">
    <property type="component" value="Unassembled WGS sequence"/>
</dbReference>
<keyword evidence="6 7" id="KW-0472">Membrane</keyword>
<sequence>MDQPLLAIVGLLLALMLLGSPVIFAIGFAGLAYFFVKPGMTDMLDIYAHKFFTGMDVFIWLSIPLFIIAGEIMSAIGMTERLVNLSRLLVGRLRGGLAYVNVVGSMMFAGVSGSALADISALGPVEIEMMEKDGYDKDFSAALTVSSAIQGPIIPPSIPLIMFSALTNTSVAALFLAGAVPGMMLGLGQMALIFIMARRFGFKANPIANLTLAVALNIVGNAFFAIFMPMIIIGGIISGIFTATEAAAVAVAYALLVGFLAYRNLSLKALWAILDRSARTSASVYLIVGFATIISWVLANERLPNQLGDLVAAYNLQPWMLLLALNIFFLINGLWIGDSVQLLLFAPLFTPILAQMGVDPVHFGVIMVMNVMIGLMTPPYGLALYLGSSISGVSLGRIVRASLPFLCSNLVVLLLVTYVPAISLTLPRLLGFL</sequence>
<gene>
    <name evidence="9" type="ORF">D2N39_15635</name>
</gene>
<feature type="transmembrane region" description="Helical" evidence="7">
    <location>
        <begin position="98"/>
        <end position="119"/>
    </location>
</feature>
<keyword evidence="7" id="KW-0813">Transport</keyword>
<feature type="transmembrane region" description="Helical" evidence="7">
    <location>
        <begin position="239"/>
        <end position="262"/>
    </location>
</feature>
<dbReference type="GO" id="GO:0005886">
    <property type="term" value="C:plasma membrane"/>
    <property type="evidence" value="ECO:0007669"/>
    <property type="project" value="UniProtKB-SubCell"/>
</dbReference>
<evidence type="ECO:0000256" key="5">
    <source>
        <dbReference type="ARBA" id="ARBA00022989"/>
    </source>
</evidence>
<comment type="similarity">
    <text evidence="7">Belongs to the TRAP transporter large permease family.</text>
</comment>
<evidence type="ECO:0000256" key="3">
    <source>
        <dbReference type="ARBA" id="ARBA00022519"/>
    </source>
</evidence>
<evidence type="ECO:0000256" key="6">
    <source>
        <dbReference type="ARBA" id="ARBA00023136"/>
    </source>
</evidence>
<feature type="transmembrane region" description="Helical" evidence="7">
    <location>
        <begin position="364"/>
        <end position="386"/>
    </location>
</feature>
<evidence type="ECO:0000313" key="10">
    <source>
        <dbReference type="Proteomes" id="UP000266649"/>
    </source>
</evidence>
<feature type="transmembrane region" description="Helical" evidence="7">
    <location>
        <begin position="282"/>
        <end position="299"/>
    </location>
</feature>
<proteinExistence type="inferred from homology"/>
<dbReference type="OrthoDB" id="9790209at2"/>
<evidence type="ECO:0000256" key="1">
    <source>
        <dbReference type="ARBA" id="ARBA00004429"/>
    </source>
</evidence>
<reference evidence="9 10" key="1">
    <citation type="submission" date="2018-09" db="EMBL/GenBank/DDBJ databases">
        <title>Gemmobacter lutimaris sp. nov., a marine bacterium isolated from tidal flat.</title>
        <authorList>
            <person name="Lee D.W."/>
            <person name="Yoo Y."/>
            <person name="Kim J.-J."/>
            <person name="Kim B.S."/>
        </authorList>
    </citation>
    <scope>NUCLEOTIDE SEQUENCE [LARGE SCALE GENOMIC DNA]</scope>
    <source>
        <strain evidence="9 10">YJ-T1-11</strain>
    </source>
</reference>
<feature type="transmembrane region" description="Helical" evidence="7">
    <location>
        <begin position="139"/>
        <end position="166"/>
    </location>
</feature>
<comment type="subunit">
    <text evidence="7">The complex comprises the extracytoplasmic solute receptor protein and the two transmembrane proteins.</text>
</comment>
<accession>A0A398BN55</accession>
<comment type="caution">
    <text evidence="9">The sequence shown here is derived from an EMBL/GenBank/DDBJ whole genome shotgun (WGS) entry which is preliminary data.</text>
</comment>
<evidence type="ECO:0000256" key="4">
    <source>
        <dbReference type="ARBA" id="ARBA00022692"/>
    </source>
</evidence>
<dbReference type="AlphaFoldDB" id="A0A398BN55"/>